<dbReference type="AlphaFoldDB" id="A0A4R6YME4"/>
<dbReference type="EMBL" id="SNZH01000020">
    <property type="protein sequence ID" value="TDR38563.1"/>
    <property type="molecule type" value="Genomic_DNA"/>
</dbReference>
<keyword evidence="3" id="KW-1185">Reference proteome</keyword>
<dbReference type="RefSeq" id="WP_208113713.1">
    <property type="nucleotide sequence ID" value="NZ_SNZH01000020.1"/>
</dbReference>
<proteinExistence type="predicted"/>
<reference evidence="2 3" key="1">
    <citation type="submission" date="2019-03" db="EMBL/GenBank/DDBJ databases">
        <title>Genomic Encyclopedia of Type Strains, Phase IV (KMG-IV): sequencing the most valuable type-strain genomes for metagenomic binning, comparative biology and taxonomic classification.</title>
        <authorList>
            <person name="Goeker M."/>
        </authorList>
    </citation>
    <scope>NUCLEOTIDE SEQUENCE [LARGE SCALE GENOMIC DNA]</scope>
    <source>
        <strain evidence="2 3">DSM 21667</strain>
    </source>
</reference>
<name>A0A4R6YME4_9GAMM</name>
<evidence type="ECO:0000313" key="2">
    <source>
        <dbReference type="EMBL" id="TDR38563.1"/>
    </source>
</evidence>
<sequence length="125" mass="13951">MNADSIDSVHHALPTWLSPETRGTRPLWRVFWIYGVFCSQLLFAAILFAFDKTGTPLFALALAGFASYSLLITRLVWVNADNVRDLRYGQVARFLTVTWALNALLMSGFLLLSHLGDHSRPLIGG</sequence>
<keyword evidence="1" id="KW-0472">Membrane</keyword>
<accession>A0A4R6YME4</accession>
<keyword evidence="1" id="KW-0812">Transmembrane</keyword>
<gene>
    <name evidence="2" type="ORF">DFR29_12064</name>
</gene>
<comment type="caution">
    <text evidence="2">The sequence shown here is derived from an EMBL/GenBank/DDBJ whole genome shotgun (WGS) entry which is preliminary data.</text>
</comment>
<feature type="transmembrane region" description="Helical" evidence="1">
    <location>
        <begin position="57"/>
        <end position="78"/>
    </location>
</feature>
<keyword evidence="1" id="KW-1133">Transmembrane helix</keyword>
<protein>
    <submittedName>
        <fullName evidence="2">Uncharacterized protein</fullName>
    </submittedName>
</protein>
<evidence type="ECO:0000313" key="3">
    <source>
        <dbReference type="Proteomes" id="UP000295293"/>
    </source>
</evidence>
<organism evidence="2 3">
    <name type="scientific">Tahibacter aquaticus</name>
    <dbReference type="NCBI Taxonomy" id="520092"/>
    <lineage>
        <taxon>Bacteria</taxon>
        <taxon>Pseudomonadati</taxon>
        <taxon>Pseudomonadota</taxon>
        <taxon>Gammaproteobacteria</taxon>
        <taxon>Lysobacterales</taxon>
        <taxon>Rhodanobacteraceae</taxon>
        <taxon>Tahibacter</taxon>
    </lineage>
</organism>
<feature type="transmembrane region" description="Helical" evidence="1">
    <location>
        <begin position="31"/>
        <end position="50"/>
    </location>
</feature>
<dbReference type="Proteomes" id="UP000295293">
    <property type="component" value="Unassembled WGS sequence"/>
</dbReference>
<evidence type="ECO:0000256" key="1">
    <source>
        <dbReference type="SAM" id="Phobius"/>
    </source>
</evidence>
<feature type="transmembrane region" description="Helical" evidence="1">
    <location>
        <begin position="90"/>
        <end position="112"/>
    </location>
</feature>